<proteinExistence type="inferred from homology"/>
<keyword evidence="4" id="KW-0934">Plastid</keyword>
<keyword evidence="5 10" id="KW-0812">Transmembrane</keyword>
<accession>A0A5K1GCR6</accession>
<dbReference type="OrthoDB" id="497268at2759"/>
<evidence type="ECO:0000256" key="1">
    <source>
        <dbReference type="ARBA" id="ARBA00004508"/>
    </source>
</evidence>
<keyword evidence="3" id="KW-0150">Chloroplast</keyword>
<dbReference type="PANTHER" id="PTHR31620:SF15">
    <property type="entry name" value="PROTEIN RETICULATA-RELATED 2, CHLOROPLASTIC-RELATED"/>
    <property type="match status" value="1"/>
</dbReference>
<dbReference type="EMBL" id="LR721787">
    <property type="protein sequence ID" value="VVW73898.1"/>
    <property type="molecule type" value="Genomic_DNA"/>
</dbReference>
<evidence type="ECO:0000256" key="5">
    <source>
        <dbReference type="ARBA" id="ARBA00022692"/>
    </source>
</evidence>
<gene>
    <name evidence="11" type="ORF">NYM_LOCUS27728</name>
</gene>
<organism evidence="11">
    <name type="scientific">Nymphaea colorata</name>
    <name type="common">pocket water lily</name>
    <dbReference type="NCBI Taxonomy" id="210225"/>
    <lineage>
        <taxon>Eukaryota</taxon>
        <taxon>Viridiplantae</taxon>
        <taxon>Streptophyta</taxon>
        <taxon>Embryophyta</taxon>
        <taxon>Tracheophyta</taxon>
        <taxon>Spermatophyta</taxon>
        <taxon>Magnoliopsida</taxon>
        <taxon>Nymphaeales</taxon>
        <taxon>Nymphaeaceae</taxon>
        <taxon>Nymphaea</taxon>
    </lineage>
</organism>
<keyword evidence="8 10" id="KW-0472">Membrane</keyword>
<dbReference type="PANTHER" id="PTHR31620">
    <property type="entry name" value="PROTEIN RETICULATA-RELATED 2, CHLOROPLASTIC-RELATED"/>
    <property type="match status" value="1"/>
</dbReference>
<evidence type="ECO:0000256" key="2">
    <source>
        <dbReference type="ARBA" id="ARBA00010793"/>
    </source>
</evidence>
<evidence type="ECO:0000256" key="3">
    <source>
        <dbReference type="ARBA" id="ARBA00022528"/>
    </source>
</evidence>
<evidence type="ECO:0000256" key="4">
    <source>
        <dbReference type="ARBA" id="ARBA00022640"/>
    </source>
</evidence>
<dbReference type="AlphaFoldDB" id="A0A5K1GCR6"/>
<evidence type="ECO:0008006" key="12">
    <source>
        <dbReference type="Google" id="ProtNLM"/>
    </source>
</evidence>
<evidence type="ECO:0000256" key="6">
    <source>
        <dbReference type="ARBA" id="ARBA00022946"/>
    </source>
</evidence>
<keyword evidence="7 10" id="KW-1133">Transmembrane helix</keyword>
<evidence type="ECO:0000313" key="11">
    <source>
        <dbReference type="EMBL" id="VVW73898.1"/>
    </source>
</evidence>
<feature type="compositionally biased region" description="Gly residues" evidence="9">
    <location>
        <begin position="80"/>
        <end position="89"/>
    </location>
</feature>
<evidence type="ECO:0000256" key="7">
    <source>
        <dbReference type="ARBA" id="ARBA00022989"/>
    </source>
</evidence>
<dbReference type="OMA" id="RCANNVA"/>
<evidence type="ECO:0000256" key="10">
    <source>
        <dbReference type="SAM" id="Phobius"/>
    </source>
</evidence>
<dbReference type="InterPro" id="IPR021825">
    <property type="entry name" value="RETICULATA-related"/>
</dbReference>
<evidence type="ECO:0000256" key="9">
    <source>
        <dbReference type="SAM" id="MobiDB-lite"/>
    </source>
</evidence>
<name>A0A5K1GCR6_9MAGN</name>
<feature type="transmembrane region" description="Helical" evidence="10">
    <location>
        <begin position="226"/>
        <end position="248"/>
    </location>
</feature>
<comment type="similarity">
    <text evidence="2">Belongs to the RETICULATA family.</text>
</comment>
<dbReference type="Gramene" id="NC9G0200130.1">
    <property type="protein sequence ID" value="NC9G0200130.1:cds"/>
    <property type="gene ID" value="NC9G0200130"/>
</dbReference>
<sequence>MAQLRLSATPPHSLFPTATKTGYAAFRSIRFLDHPPLSFPTIATPDSRRTPVGFFRKPSPPVGFRNLSVARAADDDGAGTTMGGGGGGEGGRRRGGGGGGGGGSREEGKSDPDGGLLGVFLEGWRSRVRADPQFPFKVLMEELVGVSACVIGDMASRPDFGLNELDFVFSTLVVGSILNFVLMYLLAPTAAASPSSGLFASVFSGCPKSHMFEPGPYNLIQRSGTVIYKGVVFAAVGFVAGLVGTAISNTLIALRKQMDPAFDPQNKAPPTLLNALTWATHMGVSSNLRYQTLNGIEFLLARWLPSLAFRGSVVALRCANNVLGGASFVLLARLTGSQKVEQEKEKKGEVAVMVSDDDGIGEVQKGKED</sequence>
<reference evidence="11" key="1">
    <citation type="submission" date="2019-09" db="EMBL/GenBank/DDBJ databases">
        <authorList>
            <person name="Zhang L."/>
        </authorList>
    </citation>
    <scope>NUCLEOTIDE SEQUENCE</scope>
</reference>
<comment type="subcellular location">
    <subcellularLocation>
        <location evidence="1">Plastid</location>
        <location evidence="1">Chloroplast membrane</location>
        <topology evidence="1">Multi-pass membrane protein</topology>
    </subcellularLocation>
</comment>
<protein>
    <recommendedName>
        <fullName evidence="12">Protein RETICULATA-RELATED 3, chloroplastic</fullName>
    </recommendedName>
</protein>
<feature type="region of interest" description="Disordered" evidence="9">
    <location>
        <begin position="71"/>
        <end position="114"/>
    </location>
</feature>
<dbReference type="GO" id="GO:0031969">
    <property type="term" value="C:chloroplast membrane"/>
    <property type="evidence" value="ECO:0007669"/>
    <property type="project" value="UniProtKB-SubCell"/>
</dbReference>
<evidence type="ECO:0000256" key="8">
    <source>
        <dbReference type="ARBA" id="ARBA00023136"/>
    </source>
</evidence>
<dbReference type="Pfam" id="PF11891">
    <property type="entry name" value="RETICULATA-like"/>
    <property type="match status" value="1"/>
</dbReference>
<keyword evidence="6" id="KW-0809">Transit peptide</keyword>
<feature type="transmembrane region" description="Helical" evidence="10">
    <location>
        <begin position="167"/>
        <end position="187"/>
    </location>
</feature>